<dbReference type="InterPro" id="IPR001130">
    <property type="entry name" value="TatD-like"/>
</dbReference>
<dbReference type="SUPFAM" id="SSF51556">
    <property type="entry name" value="Metallo-dependent hydrolases"/>
    <property type="match status" value="1"/>
</dbReference>
<evidence type="ECO:0000256" key="1">
    <source>
        <dbReference type="ARBA" id="ARBA00022801"/>
    </source>
</evidence>
<proteinExistence type="predicted"/>
<dbReference type="InterPro" id="IPR032466">
    <property type="entry name" value="Metal_Hydrolase"/>
</dbReference>
<dbReference type="AlphaFoldDB" id="A0A8J2T756"/>
<dbReference type="PROSITE" id="PS01091">
    <property type="entry name" value="TATD_3"/>
    <property type="match status" value="1"/>
</dbReference>
<sequence>MAPLVDAHCHLSWNCSLAPNALSSDHLRCVMSTNPNDWETLKKVEGVRKCFGVHPWYCHLFSFDENLDKRSHYAKVLEWKDDTEFESILSVLPEPVLLESYISQEFDPQIDAIGEIGLDKLFRLPQNGLYIKSSPLSRIRVSMSHQLAVFRRFCQLARTEGKPVSVHGVKCHGLLYDVCSQELMAYNINVCLHSVTASKETLKRWIKHYNKRIFFSLSQCINFKDPAAGRELVQMLPQECILTETDFPLDKYKNSELVQQLQYICGQIEIALDSSIDVPQLIYTNFCRYIESS</sequence>
<keyword evidence="1" id="KW-0378">Hydrolase</keyword>
<protein>
    <submittedName>
        <fullName evidence="2">ZYBA0S04-06832g1_1</fullName>
    </submittedName>
</protein>
<name>A0A8J2T756_ZYGB2</name>
<evidence type="ECO:0000313" key="3">
    <source>
        <dbReference type="Proteomes" id="UP000019375"/>
    </source>
</evidence>
<evidence type="ECO:0000313" key="2">
    <source>
        <dbReference type="EMBL" id="CDF89543.1"/>
    </source>
</evidence>
<reference evidence="3" key="1">
    <citation type="journal article" date="2013" name="Genome Announc.">
        <title>Genome sequence of the food spoilage yeast Zygosaccharomyces bailii CLIB 213(T).</title>
        <authorList>
            <person name="Galeote V."/>
            <person name="Bigey F."/>
            <person name="Devillers H."/>
            <person name="Neuveglise C."/>
            <person name="Dequin S."/>
        </authorList>
    </citation>
    <scope>NUCLEOTIDE SEQUENCE [LARGE SCALE GENOMIC DNA]</scope>
    <source>
        <strain evidence="3">CLIB 213 / ATCC 58445 / CBS 680 / CCRC 21525 / NBRC 1098 / NCYC 1416 / NRRL Y-2227</strain>
    </source>
</reference>
<dbReference type="OrthoDB" id="413993at2759"/>
<dbReference type="InterPro" id="IPR053044">
    <property type="entry name" value="Metallo-hydrolase/TatD-type"/>
</dbReference>
<dbReference type="Pfam" id="PF01026">
    <property type="entry name" value="TatD_DNase"/>
    <property type="match status" value="1"/>
</dbReference>
<gene>
    <name evidence="2" type="ORF">BN860_06832g</name>
</gene>
<dbReference type="PANTHER" id="PTHR47345">
    <property type="entry name" value="CUT9-INTERACTING PROTEIN SCN1"/>
    <property type="match status" value="1"/>
</dbReference>
<dbReference type="PANTHER" id="PTHR47345:SF1">
    <property type="entry name" value="CUT9-INTERACTING PROTEIN SCN1"/>
    <property type="match status" value="1"/>
</dbReference>
<dbReference type="InterPro" id="IPR018228">
    <property type="entry name" value="DNase_TatD-rel_CS"/>
</dbReference>
<dbReference type="GO" id="GO:0016788">
    <property type="term" value="F:hydrolase activity, acting on ester bonds"/>
    <property type="evidence" value="ECO:0007669"/>
    <property type="project" value="InterPro"/>
</dbReference>
<dbReference type="Proteomes" id="UP000019375">
    <property type="component" value="Unassembled WGS sequence"/>
</dbReference>
<dbReference type="EMBL" id="HG316457">
    <property type="protein sequence ID" value="CDF89543.1"/>
    <property type="molecule type" value="Genomic_DNA"/>
</dbReference>
<keyword evidence="3" id="KW-1185">Reference proteome</keyword>
<organism evidence="2 3">
    <name type="scientific">Zygosaccharomyces bailii (strain CLIB 213 / ATCC 58445 / CBS 680 / BCRC 21525 / NBRC 1098 / NCYC 1416 / NRRL Y-2227)</name>
    <dbReference type="NCBI Taxonomy" id="1333698"/>
    <lineage>
        <taxon>Eukaryota</taxon>
        <taxon>Fungi</taxon>
        <taxon>Dikarya</taxon>
        <taxon>Ascomycota</taxon>
        <taxon>Saccharomycotina</taxon>
        <taxon>Saccharomycetes</taxon>
        <taxon>Saccharomycetales</taxon>
        <taxon>Saccharomycetaceae</taxon>
        <taxon>Zygosaccharomyces</taxon>
    </lineage>
</organism>
<accession>A0A8J2T756</accession>
<dbReference type="Gene3D" id="3.20.20.140">
    <property type="entry name" value="Metal-dependent hydrolases"/>
    <property type="match status" value="1"/>
</dbReference>